<dbReference type="GO" id="GO:0016020">
    <property type="term" value="C:membrane"/>
    <property type="evidence" value="ECO:0007669"/>
    <property type="project" value="UniProtKB-SubCell"/>
</dbReference>
<dbReference type="SUPFAM" id="SSF103473">
    <property type="entry name" value="MFS general substrate transporter"/>
    <property type="match status" value="1"/>
</dbReference>
<evidence type="ECO:0000256" key="1">
    <source>
        <dbReference type="ARBA" id="ARBA00004141"/>
    </source>
</evidence>
<feature type="transmembrane region" description="Helical" evidence="4">
    <location>
        <begin position="93"/>
        <end position="112"/>
    </location>
</feature>
<feature type="transmembrane region" description="Helical" evidence="4">
    <location>
        <begin position="378"/>
        <end position="399"/>
    </location>
</feature>
<protein>
    <submittedName>
        <fullName evidence="6">MFS general substrate transporter</fullName>
    </submittedName>
</protein>
<dbReference type="InterPro" id="IPR020846">
    <property type="entry name" value="MFS_dom"/>
</dbReference>
<dbReference type="Proteomes" id="UP000077266">
    <property type="component" value="Unassembled WGS sequence"/>
</dbReference>
<evidence type="ECO:0000256" key="2">
    <source>
        <dbReference type="ARBA" id="ARBA00006727"/>
    </source>
</evidence>
<keyword evidence="4" id="KW-1133">Transmembrane helix</keyword>
<keyword evidence="4" id="KW-0812">Transmembrane</keyword>
<dbReference type="Pfam" id="PF07690">
    <property type="entry name" value="MFS_1"/>
    <property type="match status" value="1"/>
</dbReference>
<comment type="subcellular location">
    <subcellularLocation>
        <location evidence="1">Membrane</location>
        <topology evidence="1">Multi-pass membrane protein</topology>
    </subcellularLocation>
</comment>
<feature type="transmembrane region" description="Helical" evidence="4">
    <location>
        <begin position="317"/>
        <end position="336"/>
    </location>
</feature>
<dbReference type="AlphaFoldDB" id="A0A166N4V3"/>
<feature type="transmembrane region" description="Helical" evidence="4">
    <location>
        <begin position="119"/>
        <end position="138"/>
    </location>
</feature>
<dbReference type="PANTHER" id="PTHR11360:SF234">
    <property type="entry name" value="MFS-TYPE TRANSPORTER DBAD-RELATED"/>
    <property type="match status" value="1"/>
</dbReference>
<keyword evidence="7" id="KW-1185">Reference proteome</keyword>
<dbReference type="InterPro" id="IPR011701">
    <property type="entry name" value="MFS"/>
</dbReference>
<accession>A0A166N4V3</accession>
<feature type="transmembrane region" description="Helical" evidence="4">
    <location>
        <begin position="411"/>
        <end position="431"/>
    </location>
</feature>
<dbReference type="GO" id="GO:0022857">
    <property type="term" value="F:transmembrane transporter activity"/>
    <property type="evidence" value="ECO:0007669"/>
    <property type="project" value="InterPro"/>
</dbReference>
<reference evidence="6 7" key="1">
    <citation type="journal article" date="2016" name="Mol. Biol. Evol.">
        <title>Comparative Genomics of Early-Diverging Mushroom-Forming Fungi Provides Insights into the Origins of Lignocellulose Decay Capabilities.</title>
        <authorList>
            <person name="Nagy L.G."/>
            <person name="Riley R."/>
            <person name="Tritt A."/>
            <person name="Adam C."/>
            <person name="Daum C."/>
            <person name="Floudas D."/>
            <person name="Sun H."/>
            <person name="Yadav J.S."/>
            <person name="Pangilinan J."/>
            <person name="Larsson K.H."/>
            <person name="Matsuura K."/>
            <person name="Barry K."/>
            <person name="Labutti K."/>
            <person name="Kuo R."/>
            <person name="Ohm R.A."/>
            <person name="Bhattacharya S.S."/>
            <person name="Shirouzu T."/>
            <person name="Yoshinaga Y."/>
            <person name="Martin F.M."/>
            <person name="Grigoriev I.V."/>
            <person name="Hibbett D.S."/>
        </authorList>
    </citation>
    <scope>NUCLEOTIDE SEQUENCE [LARGE SCALE GENOMIC DNA]</scope>
    <source>
        <strain evidence="6 7">HHB12029</strain>
    </source>
</reference>
<dbReference type="PROSITE" id="PS50850">
    <property type="entry name" value="MFS"/>
    <property type="match status" value="1"/>
</dbReference>
<evidence type="ECO:0000256" key="3">
    <source>
        <dbReference type="SAM" id="MobiDB-lite"/>
    </source>
</evidence>
<evidence type="ECO:0000313" key="7">
    <source>
        <dbReference type="Proteomes" id="UP000077266"/>
    </source>
</evidence>
<organism evidence="6 7">
    <name type="scientific">Exidia glandulosa HHB12029</name>
    <dbReference type="NCBI Taxonomy" id="1314781"/>
    <lineage>
        <taxon>Eukaryota</taxon>
        <taxon>Fungi</taxon>
        <taxon>Dikarya</taxon>
        <taxon>Basidiomycota</taxon>
        <taxon>Agaricomycotina</taxon>
        <taxon>Agaricomycetes</taxon>
        <taxon>Auriculariales</taxon>
        <taxon>Exidiaceae</taxon>
        <taxon>Exidia</taxon>
    </lineage>
</organism>
<keyword evidence="4" id="KW-0472">Membrane</keyword>
<dbReference type="InParanoid" id="A0A166N4V3"/>
<dbReference type="PANTHER" id="PTHR11360">
    <property type="entry name" value="MONOCARBOXYLATE TRANSPORTER"/>
    <property type="match status" value="1"/>
</dbReference>
<feature type="compositionally biased region" description="Basic and acidic residues" evidence="3">
    <location>
        <begin position="19"/>
        <end position="33"/>
    </location>
</feature>
<dbReference type="Gene3D" id="1.20.1250.20">
    <property type="entry name" value="MFS general substrate transporter like domains"/>
    <property type="match status" value="1"/>
</dbReference>
<name>A0A166N4V3_EXIGL</name>
<evidence type="ECO:0000259" key="5">
    <source>
        <dbReference type="PROSITE" id="PS50850"/>
    </source>
</evidence>
<feature type="transmembrane region" description="Helical" evidence="4">
    <location>
        <begin position="342"/>
        <end position="366"/>
    </location>
</feature>
<feature type="transmembrane region" description="Helical" evidence="4">
    <location>
        <begin position="182"/>
        <end position="204"/>
    </location>
</feature>
<feature type="transmembrane region" description="Helical" evidence="4">
    <location>
        <begin position="216"/>
        <end position="233"/>
    </location>
</feature>
<evidence type="ECO:0000313" key="6">
    <source>
        <dbReference type="EMBL" id="KZV78755.1"/>
    </source>
</evidence>
<feature type="transmembrane region" description="Helical" evidence="4">
    <location>
        <begin position="284"/>
        <end position="305"/>
    </location>
</feature>
<feature type="transmembrane region" description="Helical" evidence="4">
    <location>
        <begin position="144"/>
        <end position="170"/>
    </location>
</feature>
<dbReference type="InterPro" id="IPR036259">
    <property type="entry name" value="MFS_trans_sf"/>
</dbReference>
<dbReference type="OrthoDB" id="6509908at2759"/>
<dbReference type="EMBL" id="KV426774">
    <property type="protein sequence ID" value="KZV78755.1"/>
    <property type="molecule type" value="Genomic_DNA"/>
</dbReference>
<comment type="similarity">
    <text evidence="2">Belongs to the major facilitator superfamily. Monocarboxylate porter (TC 2.A.1.13) family.</text>
</comment>
<gene>
    <name evidence="6" type="ORF">EXIGLDRAFT_661978</name>
</gene>
<dbReference type="InterPro" id="IPR050327">
    <property type="entry name" value="Proton-linked_MCT"/>
</dbReference>
<sequence length="440" mass="47395">MSTSISASPTDDLELQKTSAEEHSPLTDEEKQQQQKSNAAYDDTVPDGGRDAWLVILGCSALCFSLFGYILTWGSFQAYYQTVVLPDRSPSDVAWIGSLQYSLTFLPGLITGRVFDLGYFRSSLMFSTVLYTTASFLIAECKEYWQFMLCQGVAIGFAGGWIYIPCVAVVSHWFKVKRPMAYGIISLGTSLGGIVFPIMFRALIPQIGFKWTVRTFGFINFFMFCVAILTLKTRIPPKGRLDPIDFRTFVSPGYVTYVLATFVGFLGIYTPMTFVTLSAEKIGIANALAFYMVAVFNATSGVGRVLGGGLAVKYGPINVMAIFTVFAAAFTYAWPYTTSQGAFIAVISLYGLLCGPFVGLFPAPVAQMGAAHDTGLRTGLQMTIMALGALAGPPIAGAIVGSKGDFKGTGIFAASTMLGAAVLMALSKVLLLKTLFSGRV</sequence>
<dbReference type="STRING" id="1314781.A0A166N4V3"/>
<feature type="transmembrane region" description="Helical" evidence="4">
    <location>
        <begin position="254"/>
        <end position="272"/>
    </location>
</feature>
<evidence type="ECO:0000256" key="4">
    <source>
        <dbReference type="SAM" id="Phobius"/>
    </source>
</evidence>
<proteinExistence type="inferred from homology"/>
<feature type="transmembrane region" description="Helical" evidence="4">
    <location>
        <begin position="52"/>
        <end position="73"/>
    </location>
</feature>
<feature type="region of interest" description="Disordered" evidence="3">
    <location>
        <begin position="1"/>
        <end position="42"/>
    </location>
</feature>
<feature type="domain" description="Major facilitator superfamily (MFS) profile" evidence="5">
    <location>
        <begin position="253"/>
        <end position="440"/>
    </location>
</feature>